<sequence>MNGMMREPQLRLRFFFLYLVIYGAKFQGTRAEFQEMGAEFHRKSENSRANPESHGKGARIHG</sequence>
<feature type="compositionally biased region" description="Basic and acidic residues" evidence="1">
    <location>
        <begin position="39"/>
        <end position="55"/>
    </location>
</feature>
<comment type="caution">
    <text evidence="2">The sequence shown here is derived from an EMBL/GenBank/DDBJ whole genome shotgun (WGS) entry which is preliminary data.</text>
</comment>
<dbReference type="AlphaFoldDB" id="A0A2I0QQT3"/>
<protein>
    <submittedName>
        <fullName evidence="2">Uncharacterized protein</fullName>
    </submittedName>
</protein>
<accession>A0A2I0QQT3</accession>
<dbReference type="Proteomes" id="UP000243524">
    <property type="component" value="Unassembled WGS sequence"/>
</dbReference>
<proteinExistence type="predicted"/>
<dbReference type="EMBL" id="PJNH01000004">
    <property type="protein sequence ID" value="PKR76694.1"/>
    <property type="molecule type" value="Genomic_DNA"/>
</dbReference>
<reference evidence="2 3" key="1">
    <citation type="submission" date="2017-06" db="EMBL/GenBank/DDBJ databases">
        <title>the draft geome sequence of Illustriluteabacillus marina B3227.</title>
        <authorList>
            <person name="He R.-H."/>
            <person name="Du Z.-J."/>
        </authorList>
    </citation>
    <scope>NUCLEOTIDE SEQUENCE [LARGE SCALE GENOMIC DNA]</scope>
    <source>
        <strain evidence="2 3">B3227</strain>
    </source>
</reference>
<name>A0A2I0QQT3_9BACI</name>
<gene>
    <name evidence="2" type="ORF">CEY16_12815</name>
</gene>
<feature type="region of interest" description="Disordered" evidence="1">
    <location>
        <begin position="39"/>
        <end position="62"/>
    </location>
</feature>
<evidence type="ECO:0000313" key="3">
    <source>
        <dbReference type="Proteomes" id="UP000243524"/>
    </source>
</evidence>
<evidence type="ECO:0000313" key="2">
    <source>
        <dbReference type="EMBL" id="PKR76694.1"/>
    </source>
</evidence>
<keyword evidence="3" id="KW-1185">Reference proteome</keyword>
<evidence type="ECO:0000256" key="1">
    <source>
        <dbReference type="SAM" id="MobiDB-lite"/>
    </source>
</evidence>
<organism evidence="2 3">
    <name type="scientific">Halalkalibacillus sediminis</name>
    <dbReference type="NCBI Taxonomy" id="2018042"/>
    <lineage>
        <taxon>Bacteria</taxon>
        <taxon>Bacillati</taxon>
        <taxon>Bacillota</taxon>
        <taxon>Bacilli</taxon>
        <taxon>Bacillales</taxon>
        <taxon>Bacillaceae</taxon>
        <taxon>Halalkalibacillus</taxon>
    </lineage>
</organism>